<comment type="pathway">
    <text evidence="2">Protein modification; protein ubiquitination.</text>
</comment>
<dbReference type="GO" id="GO:0061630">
    <property type="term" value="F:ubiquitin protein ligase activity"/>
    <property type="evidence" value="ECO:0007669"/>
    <property type="project" value="UniProtKB-EC"/>
</dbReference>
<proteinExistence type="predicted"/>
<keyword evidence="5" id="KW-0479">Metal-binding</keyword>
<dbReference type="GO" id="GO:0008270">
    <property type="term" value="F:zinc ion binding"/>
    <property type="evidence" value="ECO:0007669"/>
    <property type="project" value="UniProtKB-KW"/>
</dbReference>
<dbReference type="GO" id="GO:0005783">
    <property type="term" value="C:endoplasmic reticulum"/>
    <property type="evidence" value="ECO:0007669"/>
    <property type="project" value="InterPro"/>
</dbReference>
<gene>
    <name evidence="11" type="ORF">CTOB1V02_LOCUS1850</name>
</gene>
<dbReference type="PROSITE" id="PS50089">
    <property type="entry name" value="ZF_RING_2"/>
    <property type="match status" value="1"/>
</dbReference>
<dbReference type="InterPro" id="IPR001841">
    <property type="entry name" value="Znf_RING"/>
</dbReference>
<dbReference type="PANTHER" id="PTHR12313">
    <property type="entry name" value="E3 UBIQUITIN-PROTEIN LIGASE RNF5-RELATED"/>
    <property type="match status" value="1"/>
</dbReference>
<evidence type="ECO:0000256" key="9">
    <source>
        <dbReference type="SAM" id="MobiDB-lite"/>
    </source>
</evidence>
<feature type="transmembrane region" description="Helical" evidence="10">
    <location>
        <begin position="132"/>
        <end position="150"/>
    </location>
</feature>
<reference evidence="11" key="1">
    <citation type="submission" date="2020-11" db="EMBL/GenBank/DDBJ databases">
        <authorList>
            <person name="Tran Van P."/>
        </authorList>
    </citation>
    <scope>NUCLEOTIDE SEQUENCE</scope>
</reference>
<dbReference type="EC" id="2.3.2.27" evidence="3"/>
<keyword evidence="10" id="KW-0472">Membrane</keyword>
<keyword evidence="8" id="KW-0862">Zinc</keyword>
<evidence type="ECO:0000256" key="6">
    <source>
        <dbReference type="ARBA" id="ARBA00022771"/>
    </source>
</evidence>
<dbReference type="AlphaFoldDB" id="A0A7R8W547"/>
<keyword evidence="6" id="KW-0863">Zinc-finger</keyword>
<evidence type="ECO:0000256" key="7">
    <source>
        <dbReference type="ARBA" id="ARBA00022786"/>
    </source>
</evidence>
<dbReference type="Pfam" id="PF00097">
    <property type="entry name" value="zf-C3HC4"/>
    <property type="match status" value="1"/>
</dbReference>
<sequence length="189" mass="21339">MDEESSASSSPKTEPRDEEKDKKEDAGSLYECNICLDTARDAVVSNCGHLFWNFVFYSWPCLHTWLETRPARPVCPVCKAGISKDKVIPIYGRGDSKREDPREKLPPRPPGQRSEPEFQPGHGFGFGEGFQMSFGIGAFPFGFFASSFNFGDQRPQAANPGTAQHLEEQYLSKLFLYVAIFFLIWIILM</sequence>
<evidence type="ECO:0000256" key="8">
    <source>
        <dbReference type="ARBA" id="ARBA00022833"/>
    </source>
</evidence>
<dbReference type="EMBL" id="OB660270">
    <property type="protein sequence ID" value="CAD7223876.1"/>
    <property type="molecule type" value="Genomic_DNA"/>
</dbReference>
<evidence type="ECO:0000256" key="4">
    <source>
        <dbReference type="ARBA" id="ARBA00022679"/>
    </source>
</evidence>
<dbReference type="InterPro" id="IPR045103">
    <property type="entry name" value="RNF5/RNF185-like"/>
</dbReference>
<name>A0A7R8W547_9CRUS</name>
<evidence type="ECO:0000256" key="5">
    <source>
        <dbReference type="ARBA" id="ARBA00022723"/>
    </source>
</evidence>
<dbReference type="Gene3D" id="3.30.40.10">
    <property type="entry name" value="Zinc/RING finger domain, C3HC4 (zinc finger)"/>
    <property type="match status" value="1"/>
</dbReference>
<dbReference type="GO" id="GO:0006511">
    <property type="term" value="P:ubiquitin-dependent protein catabolic process"/>
    <property type="evidence" value="ECO:0007669"/>
    <property type="project" value="InterPro"/>
</dbReference>
<dbReference type="InterPro" id="IPR018957">
    <property type="entry name" value="Znf_C3HC4_RING-type"/>
</dbReference>
<keyword evidence="10" id="KW-1133">Transmembrane helix</keyword>
<dbReference type="GO" id="GO:0016567">
    <property type="term" value="P:protein ubiquitination"/>
    <property type="evidence" value="ECO:0007669"/>
    <property type="project" value="UniProtKB-UniPathway"/>
</dbReference>
<dbReference type="SUPFAM" id="SSF57850">
    <property type="entry name" value="RING/U-box"/>
    <property type="match status" value="1"/>
</dbReference>
<feature type="compositionally biased region" description="Basic and acidic residues" evidence="9">
    <location>
        <begin position="94"/>
        <end position="106"/>
    </location>
</feature>
<accession>A0A7R8W547</accession>
<protein>
    <recommendedName>
        <fullName evidence="3">RING-type E3 ubiquitin transferase</fullName>
        <ecNumber evidence="3">2.3.2.27</ecNumber>
    </recommendedName>
</protein>
<evidence type="ECO:0000256" key="10">
    <source>
        <dbReference type="SAM" id="Phobius"/>
    </source>
</evidence>
<feature type="region of interest" description="Disordered" evidence="9">
    <location>
        <begin position="1"/>
        <end position="24"/>
    </location>
</feature>
<feature type="region of interest" description="Disordered" evidence="9">
    <location>
        <begin position="91"/>
        <end position="118"/>
    </location>
</feature>
<comment type="catalytic activity">
    <reaction evidence="1">
        <text>S-ubiquitinyl-[E2 ubiquitin-conjugating enzyme]-L-cysteine + [acceptor protein]-L-lysine = [E2 ubiquitin-conjugating enzyme]-L-cysteine + N(6)-ubiquitinyl-[acceptor protein]-L-lysine.</text>
        <dbReference type="EC" id="2.3.2.27"/>
    </reaction>
</comment>
<evidence type="ECO:0000256" key="2">
    <source>
        <dbReference type="ARBA" id="ARBA00004906"/>
    </source>
</evidence>
<evidence type="ECO:0000313" key="11">
    <source>
        <dbReference type="EMBL" id="CAD7223876.1"/>
    </source>
</evidence>
<feature type="compositionally biased region" description="Basic and acidic residues" evidence="9">
    <location>
        <begin position="13"/>
        <end position="24"/>
    </location>
</feature>
<organism evidence="11">
    <name type="scientific">Cyprideis torosa</name>
    <dbReference type="NCBI Taxonomy" id="163714"/>
    <lineage>
        <taxon>Eukaryota</taxon>
        <taxon>Metazoa</taxon>
        <taxon>Ecdysozoa</taxon>
        <taxon>Arthropoda</taxon>
        <taxon>Crustacea</taxon>
        <taxon>Oligostraca</taxon>
        <taxon>Ostracoda</taxon>
        <taxon>Podocopa</taxon>
        <taxon>Podocopida</taxon>
        <taxon>Cytherocopina</taxon>
        <taxon>Cytheroidea</taxon>
        <taxon>Cytherideidae</taxon>
        <taxon>Cyprideis</taxon>
    </lineage>
</organism>
<dbReference type="UniPathway" id="UPA00143"/>
<feature type="transmembrane region" description="Helical" evidence="10">
    <location>
        <begin position="170"/>
        <end position="188"/>
    </location>
</feature>
<keyword evidence="7" id="KW-0833">Ubl conjugation pathway</keyword>
<feature type="compositionally biased region" description="Polar residues" evidence="9">
    <location>
        <begin position="1"/>
        <end position="12"/>
    </location>
</feature>
<evidence type="ECO:0000256" key="1">
    <source>
        <dbReference type="ARBA" id="ARBA00000900"/>
    </source>
</evidence>
<dbReference type="InterPro" id="IPR013083">
    <property type="entry name" value="Znf_RING/FYVE/PHD"/>
</dbReference>
<keyword evidence="10" id="KW-0812">Transmembrane</keyword>
<evidence type="ECO:0000256" key="3">
    <source>
        <dbReference type="ARBA" id="ARBA00012483"/>
    </source>
</evidence>
<keyword evidence="4" id="KW-0808">Transferase</keyword>